<evidence type="ECO:0000259" key="3">
    <source>
        <dbReference type="Pfam" id="PF13439"/>
    </source>
</evidence>
<dbReference type="InterPro" id="IPR028098">
    <property type="entry name" value="Glyco_trans_4-like_N"/>
</dbReference>
<dbReference type="Gene3D" id="3.40.50.2000">
    <property type="entry name" value="Glycogen Phosphorylase B"/>
    <property type="match status" value="2"/>
</dbReference>
<feature type="domain" description="Glycosyltransferase subfamily 4-like N-terminal" evidence="3">
    <location>
        <begin position="68"/>
        <end position="174"/>
    </location>
</feature>
<dbReference type="Pfam" id="PF00534">
    <property type="entry name" value="Glycos_transf_1"/>
    <property type="match status" value="1"/>
</dbReference>
<accession>A0ABX7GYZ6</accession>
<evidence type="ECO:0000259" key="2">
    <source>
        <dbReference type="Pfam" id="PF00534"/>
    </source>
</evidence>
<reference evidence="4 5" key="1">
    <citation type="submission" date="2020-10" db="EMBL/GenBank/DDBJ databases">
        <title>Phylogeny of dyella-like bacteria.</title>
        <authorList>
            <person name="Fu J."/>
        </authorList>
    </citation>
    <scope>NUCLEOTIDE SEQUENCE [LARGE SCALE GENOMIC DNA]</scope>
    <source>
        <strain evidence="4 5">DHOB09</strain>
    </source>
</reference>
<dbReference type="PANTHER" id="PTHR46401:SF2">
    <property type="entry name" value="GLYCOSYLTRANSFERASE WBBK-RELATED"/>
    <property type="match status" value="1"/>
</dbReference>
<dbReference type="EMBL" id="CP064030">
    <property type="protein sequence ID" value="QRN54395.1"/>
    <property type="molecule type" value="Genomic_DNA"/>
</dbReference>
<dbReference type="PANTHER" id="PTHR46401">
    <property type="entry name" value="GLYCOSYLTRANSFERASE WBBK-RELATED"/>
    <property type="match status" value="1"/>
</dbReference>
<sequence>MSDHIRLSPDIDIGQMLDTKQSKSLRIWLPTIRSGSGADVFTLRLAEGLRNAGHEPILQWFDLGYELMPWRLKKVIAPPSIDVVHAGSWQGFAFKRQGIPLVITEHQYIAHPEFGKSRNLLQTIYHRLFAERWMRASYSCADAIVAVSEFCAEPMRRDLGRRIEVIHNWIDLEKFSPLSRDSMATISAEHTKPFKLIFIGNPSRRKGAELLPELARLLGPSFQVSCLGGLRKSFQDDRVTTNMRLLPRCAPADMPSIYQSADAVLVLSRYESFGYVALEAMASGVPVIGFNTAGTGEICLHGETALLAPLNDLQEVSRFARQLAEDPILRRRLGRDGRRRAEKYFGEPSAIDAYLDLYRRVIRDN</sequence>
<gene>
    <name evidence="4" type="ORF">ISN74_03155</name>
</gene>
<evidence type="ECO:0000313" key="5">
    <source>
        <dbReference type="Proteomes" id="UP000663181"/>
    </source>
</evidence>
<dbReference type="SUPFAM" id="SSF53756">
    <property type="entry name" value="UDP-Glycosyltransferase/glycogen phosphorylase"/>
    <property type="match status" value="1"/>
</dbReference>
<dbReference type="Pfam" id="PF13439">
    <property type="entry name" value="Glyco_transf_4"/>
    <property type="match status" value="1"/>
</dbReference>
<name>A0ABX7GYZ6_9GAMM</name>
<keyword evidence="5" id="KW-1185">Reference proteome</keyword>
<proteinExistence type="predicted"/>
<dbReference type="Proteomes" id="UP000663181">
    <property type="component" value="Chromosome"/>
</dbReference>
<dbReference type="InterPro" id="IPR001296">
    <property type="entry name" value="Glyco_trans_1"/>
</dbReference>
<keyword evidence="1" id="KW-0808">Transferase</keyword>
<protein>
    <submittedName>
        <fullName evidence="4">Glycosyltransferase family 4 protein</fullName>
    </submittedName>
</protein>
<dbReference type="CDD" id="cd03801">
    <property type="entry name" value="GT4_PimA-like"/>
    <property type="match status" value="1"/>
</dbReference>
<organism evidence="4 5">
    <name type="scientific">Dyella caseinilytica</name>
    <dbReference type="NCBI Taxonomy" id="1849581"/>
    <lineage>
        <taxon>Bacteria</taxon>
        <taxon>Pseudomonadati</taxon>
        <taxon>Pseudomonadota</taxon>
        <taxon>Gammaproteobacteria</taxon>
        <taxon>Lysobacterales</taxon>
        <taxon>Rhodanobacteraceae</taxon>
        <taxon>Dyella</taxon>
    </lineage>
</organism>
<feature type="domain" description="Glycosyl transferase family 1" evidence="2">
    <location>
        <begin position="186"/>
        <end position="339"/>
    </location>
</feature>
<evidence type="ECO:0000256" key="1">
    <source>
        <dbReference type="ARBA" id="ARBA00022679"/>
    </source>
</evidence>
<evidence type="ECO:0000313" key="4">
    <source>
        <dbReference type="EMBL" id="QRN54395.1"/>
    </source>
</evidence>
<dbReference type="RefSeq" id="WP_188797323.1">
    <property type="nucleotide sequence ID" value="NZ_BMIZ01000001.1"/>
</dbReference>